<sequence>MDFRMNASPLASASPSQGAGPELLLPQTNPLSPDVRRDARESSTKPEVSYGAKELDELFQKAEEMSRIFGRDIKFRYKKEADLYQVEVIDLQDQRVIRKIPPDEIVSLIENINEMLGALFDKKF</sequence>
<proteinExistence type="predicted"/>
<dbReference type="InterPro" id="IPR005186">
    <property type="entry name" value="FlaG"/>
</dbReference>
<dbReference type="SUPFAM" id="SSF160214">
    <property type="entry name" value="FlaG-like"/>
    <property type="match status" value="1"/>
</dbReference>
<evidence type="ECO:0000313" key="2">
    <source>
        <dbReference type="EMBL" id="EFQ23506.1"/>
    </source>
</evidence>
<name>E3CXE0_9BACT</name>
<protein>
    <submittedName>
        <fullName evidence="2">Flagellar protein FlaG protein</fullName>
    </submittedName>
</protein>
<feature type="region of interest" description="Disordered" evidence="1">
    <location>
        <begin position="1"/>
        <end position="49"/>
    </location>
</feature>
<dbReference type="Proteomes" id="UP000005096">
    <property type="component" value="Chromosome"/>
</dbReference>
<dbReference type="Pfam" id="PF03646">
    <property type="entry name" value="FlaG"/>
    <property type="match status" value="1"/>
</dbReference>
<dbReference type="InterPro" id="IPR035924">
    <property type="entry name" value="FlaG-like_sf"/>
</dbReference>
<dbReference type="HOGENOM" id="CLU_120910_3_1_0"/>
<accession>E3CXE0</accession>
<dbReference type="STRING" id="584708.Apau_1079"/>
<dbReference type="AlphaFoldDB" id="E3CXE0"/>
<dbReference type="PANTHER" id="PTHR37166">
    <property type="entry name" value="PROTEIN FLAG"/>
    <property type="match status" value="1"/>
</dbReference>
<keyword evidence="2" id="KW-0966">Cell projection</keyword>
<dbReference type="PANTHER" id="PTHR37166:SF1">
    <property type="entry name" value="PROTEIN FLAG"/>
    <property type="match status" value="1"/>
</dbReference>
<evidence type="ECO:0000313" key="3">
    <source>
        <dbReference type="Proteomes" id="UP000005096"/>
    </source>
</evidence>
<reference evidence="2 3" key="1">
    <citation type="journal article" date="2010" name="Stand. Genomic Sci.">
        <title>Non-contiguous finished genome sequence of Aminomonas paucivorans type strain (GLU-3).</title>
        <authorList>
            <person name="Pitluck S."/>
            <person name="Yasawong M."/>
            <person name="Held B."/>
            <person name="Lapidus A."/>
            <person name="Nolan M."/>
            <person name="Copeland A."/>
            <person name="Lucas S."/>
            <person name="Del Rio T.G."/>
            <person name="Tice H."/>
            <person name="Cheng J.F."/>
            <person name="Chertkov O."/>
            <person name="Goodwin L."/>
            <person name="Tapia R."/>
            <person name="Han C."/>
            <person name="Liolios K."/>
            <person name="Ivanova N."/>
            <person name="Mavromatis K."/>
            <person name="Ovchinnikova G."/>
            <person name="Pati A."/>
            <person name="Chen A."/>
            <person name="Palaniappan K."/>
            <person name="Land M."/>
            <person name="Hauser L."/>
            <person name="Chang Y.J."/>
            <person name="Jeffries C.D."/>
            <person name="Pukall R."/>
            <person name="Spring S."/>
            <person name="Rohde M."/>
            <person name="Sikorski J."/>
            <person name="Goker M."/>
            <person name="Woyke T."/>
            <person name="Bristow J."/>
            <person name="Eisen J.A."/>
            <person name="Markowitz V."/>
            <person name="Hugenholtz P."/>
            <person name="Kyrpides N.C."/>
            <person name="Klenk H.P."/>
        </authorList>
    </citation>
    <scope>NUCLEOTIDE SEQUENCE [LARGE SCALE GENOMIC DNA]</scope>
    <source>
        <strain evidence="2 3">DSM 12260</strain>
    </source>
</reference>
<dbReference type="PaxDb" id="584708-Apau_1079"/>
<organism evidence="2 3">
    <name type="scientific">Aminomonas paucivorans DSM 12260</name>
    <dbReference type="NCBI Taxonomy" id="584708"/>
    <lineage>
        <taxon>Bacteria</taxon>
        <taxon>Thermotogati</taxon>
        <taxon>Synergistota</taxon>
        <taxon>Synergistia</taxon>
        <taxon>Synergistales</taxon>
        <taxon>Synergistaceae</taxon>
        <taxon>Aminomonas</taxon>
    </lineage>
</organism>
<evidence type="ECO:0000256" key="1">
    <source>
        <dbReference type="SAM" id="MobiDB-lite"/>
    </source>
</evidence>
<dbReference type="Gene3D" id="3.30.160.170">
    <property type="entry name" value="FlaG-like"/>
    <property type="match status" value="1"/>
</dbReference>
<dbReference type="EMBL" id="CM001022">
    <property type="protein sequence ID" value="EFQ23506.1"/>
    <property type="molecule type" value="Genomic_DNA"/>
</dbReference>
<keyword evidence="3" id="KW-1185">Reference proteome</keyword>
<gene>
    <name evidence="2" type="ORF">Apau_1079</name>
</gene>
<feature type="compositionally biased region" description="Basic and acidic residues" evidence="1">
    <location>
        <begin position="34"/>
        <end position="44"/>
    </location>
</feature>
<keyword evidence="2" id="KW-0282">Flagellum</keyword>
<keyword evidence="2" id="KW-0969">Cilium</keyword>
<dbReference type="eggNOG" id="COG1334">
    <property type="taxonomic scope" value="Bacteria"/>
</dbReference>